<dbReference type="InterPro" id="IPR006522">
    <property type="entry name" value="Phage_virion_morphogenesis"/>
</dbReference>
<dbReference type="EMBL" id="CP031699">
    <property type="protein sequence ID" value="QEY23513.1"/>
    <property type="molecule type" value="Genomic_DNA"/>
</dbReference>
<dbReference type="AlphaFoldDB" id="A0A5P3MPP1"/>
<proteinExistence type="predicted"/>
<evidence type="ECO:0000313" key="2">
    <source>
        <dbReference type="Proteomes" id="UP000325536"/>
    </source>
</evidence>
<dbReference type="Proteomes" id="UP000325536">
    <property type="component" value="Chromosome"/>
</dbReference>
<sequence length="163" mass="17869">MIEISLDADKLERGLSQLLKNATDTRPMMRGLAAEMVSLTEDNFDSESWDGKKWKQSRRAAEENGKTLQKDGQLAASISTRTGKGFARIGSNKPYAAIHHMGGTVKAKNKPYLMIPTGKGFRKVKQVEIPARPYLPVNGDGQLQTGAEQRLLDIALDSLSKGL</sequence>
<protein>
    <submittedName>
        <fullName evidence="1">Phage virion morphogenesis protein</fullName>
    </submittedName>
</protein>
<name>A0A5P3MPP1_NEIAN</name>
<accession>A0A5P3MPP1</accession>
<keyword evidence="2" id="KW-1185">Reference proteome</keyword>
<dbReference type="Pfam" id="PF05069">
    <property type="entry name" value="Phage_tail_S"/>
    <property type="match status" value="1"/>
</dbReference>
<organism evidence="1 2">
    <name type="scientific">Neisseria animalis</name>
    <dbReference type="NCBI Taxonomy" id="492"/>
    <lineage>
        <taxon>Bacteria</taxon>
        <taxon>Pseudomonadati</taxon>
        <taxon>Pseudomonadota</taxon>
        <taxon>Betaproteobacteria</taxon>
        <taxon>Neisseriales</taxon>
        <taxon>Neisseriaceae</taxon>
        <taxon>Neisseria</taxon>
    </lineage>
</organism>
<evidence type="ECO:0000313" key="1">
    <source>
        <dbReference type="EMBL" id="QEY23513.1"/>
    </source>
</evidence>
<dbReference type="RefSeq" id="WP_126325853.1">
    <property type="nucleotide sequence ID" value="NZ_CP031699.1"/>
</dbReference>
<dbReference type="NCBIfam" id="TIGR01635">
    <property type="entry name" value="tail_comp_S"/>
    <property type="match status" value="1"/>
</dbReference>
<dbReference type="KEGG" id="naq:D0T90_02530"/>
<reference evidence="1 2" key="1">
    <citation type="submission" date="2018-08" db="EMBL/GenBank/DDBJ databases">
        <title>Neisseria animalis ATCC 49930 complete genome.</title>
        <authorList>
            <person name="Veseli I.A."/>
            <person name="Mascarenhas dos Santos A.C."/>
            <person name="Buttler R."/>
            <person name="Pombert J.-F."/>
        </authorList>
    </citation>
    <scope>NUCLEOTIDE SEQUENCE [LARGE SCALE GENOMIC DNA]</scope>
    <source>
        <strain evidence="1 2">ATCC 49930</strain>
    </source>
</reference>
<gene>
    <name evidence="1" type="ORF">D0T90_02530</name>
</gene>